<evidence type="ECO:0000256" key="11">
    <source>
        <dbReference type="SAM" id="Phobius"/>
    </source>
</evidence>
<evidence type="ECO:0000256" key="9">
    <source>
        <dbReference type="ARBA" id="ARBA00048679"/>
    </source>
</evidence>
<keyword evidence="14" id="KW-1185">Reference proteome</keyword>
<feature type="transmembrane region" description="Helical" evidence="11">
    <location>
        <begin position="683"/>
        <end position="703"/>
    </location>
</feature>
<dbReference type="SUPFAM" id="SSF56112">
    <property type="entry name" value="Protein kinase-like (PK-like)"/>
    <property type="match status" value="1"/>
</dbReference>
<dbReference type="PANTHER" id="PTHR11042:SF138">
    <property type="entry name" value="SERINE_THREONINE-PROTEIN KINASE IKS1-RELATED"/>
    <property type="match status" value="1"/>
</dbReference>
<evidence type="ECO:0000313" key="14">
    <source>
        <dbReference type="Proteomes" id="UP001227192"/>
    </source>
</evidence>
<comment type="caution">
    <text evidence="13">The sequence shown here is derived from an EMBL/GenBank/DDBJ whole genome shotgun (WGS) entry which is preliminary data.</text>
</comment>
<organism evidence="13 14">
    <name type="scientific">Penicillium thymicola</name>
    <dbReference type="NCBI Taxonomy" id="293382"/>
    <lineage>
        <taxon>Eukaryota</taxon>
        <taxon>Fungi</taxon>
        <taxon>Dikarya</taxon>
        <taxon>Ascomycota</taxon>
        <taxon>Pezizomycotina</taxon>
        <taxon>Eurotiomycetes</taxon>
        <taxon>Eurotiomycetidae</taxon>
        <taxon>Eurotiales</taxon>
        <taxon>Aspergillaceae</taxon>
        <taxon>Penicillium</taxon>
    </lineage>
</organism>
<reference evidence="13" key="2">
    <citation type="journal article" date="2016" name="Fungal Biol.">
        <title>Ochratoxin A production by Penicillium thymicola.</title>
        <authorList>
            <person name="Nguyen H.D.T."/>
            <person name="McMullin D.R."/>
            <person name="Ponomareva E."/>
            <person name="Riley R."/>
            <person name="Pomraning K.R."/>
            <person name="Baker S.E."/>
            <person name="Seifert K.A."/>
        </authorList>
    </citation>
    <scope>NUCLEOTIDE SEQUENCE</scope>
    <source>
        <strain evidence="13">DAOM 180753</strain>
    </source>
</reference>
<dbReference type="Pfam" id="PF00069">
    <property type="entry name" value="Pkinase"/>
    <property type="match status" value="1"/>
</dbReference>
<dbReference type="AlphaFoldDB" id="A0AAI9XCI8"/>
<evidence type="ECO:0000256" key="4">
    <source>
        <dbReference type="ARBA" id="ARBA00022741"/>
    </source>
</evidence>
<feature type="compositionally biased region" description="Pro residues" evidence="10">
    <location>
        <begin position="596"/>
        <end position="611"/>
    </location>
</feature>
<evidence type="ECO:0000256" key="7">
    <source>
        <dbReference type="ARBA" id="ARBA00037982"/>
    </source>
</evidence>
<evidence type="ECO:0000313" key="13">
    <source>
        <dbReference type="EMBL" id="KAJ9491143.1"/>
    </source>
</evidence>
<keyword evidence="2" id="KW-0723">Serine/threonine-protein kinase</keyword>
<dbReference type="InterPro" id="IPR008271">
    <property type="entry name" value="Ser/Thr_kinase_AS"/>
</dbReference>
<dbReference type="Gene3D" id="3.30.200.20">
    <property type="entry name" value="Phosphorylase Kinase, domain 1"/>
    <property type="match status" value="1"/>
</dbReference>
<dbReference type="Proteomes" id="UP001227192">
    <property type="component" value="Unassembled WGS sequence"/>
</dbReference>
<gene>
    <name evidence="13" type="ORF">VN97_g2087</name>
</gene>
<dbReference type="PANTHER" id="PTHR11042">
    <property type="entry name" value="EUKARYOTIC TRANSLATION INITIATION FACTOR 2-ALPHA KINASE EIF2-ALPHA KINASE -RELATED"/>
    <property type="match status" value="1"/>
</dbReference>
<accession>A0AAI9XCI8</accession>
<dbReference type="GO" id="GO:0005737">
    <property type="term" value="C:cytoplasm"/>
    <property type="evidence" value="ECO:0007669"/>
    <property type="project" value="TreeGrafter"/>
</dbReference>
<comment type="catalytic activity">
    <reaction evidence="9">
        <text>L-seryl-[protein] + ATP = O-phospho-L-seryl-[protein] + ADP + H(+)</text>
        <dbReference type="Rhea" id="RHEA:17989"/>
        <dbReference type="Rhea" id="RHEA-COMP:9863"/>
        <dbReference type="Rhea" id="RHEA-COMP:11604"/>
        <dbReference type="ChEBI" id="CHEBI:15378"/>
        <dbReference type="ChEBI" id="CHEBI:29999"/>
        <dbReference type="ChEBI" id="CHEBI:30616"/>
        <dbReference type="ChEBI" id="CHEBI:83421"/>
        <dbReference type="ChEBI" id="CHEBI:456216"/>
        <dbReference type="EC" id="2.7.11.1"/>
    </reaction>
</comment>
<evidence type="ECO:0000256" key="1">
    <source>
        <dbReference type="ARBA" id="ARBA00012513"/>
    </source>
</evidence>
<feature type="region of interest" description="Disordered" evidence="10">
    <location>
        <begin position="491"/>
        <end position="611"/>
    </location>
</feature>
<name>A0AAI9XCI8_PENTH</name>
<keyword evidence="11" id="KW-0812">Transmembrane</keyword>
<dbReference type="GO" id="GO:0005634">
    <property type="term" value="C:nucleus"/>
    <property type="evidence" value="ECO:0007669"/>
    <property type="project" value="TreeGrafter"/>
</dbReference>
<dbReference type="GO" id="GO:0005524">
    <property type="term" value="F:ATP binding"/>
    <property type="evidence" value="ECO:0007669"/>
    <property type="project" value="UniProtKB-KW"/>
</dbReference>
<dbReference type="FunFam" id="1.10.510.10:FF:000699">
    <property type="entry name" value="Probable serine/threonine-protein kinase iksA"/>
    <property type="match status" value="1"/>
</dbReference>
<evidence type="ECO:0000256" key="8">
    <source>
        <dbReference type="ARBA" id="ARBA00047899"/>
    </source>
</evidence>
<evidence type="ECO:0000256" key="10">
    <source>
        <dbReference type="SAM" id="MobiDB-lite"/>
    </source>
</evidence>
<dbReference type="EMBL" id="LACB01000039">
    <property type="protein sequence ID" value="KAJ9491143.1"/>
    <property type="molecule type" value="Genomic_DNA"/>
</dbReference>
<feature type="region of interest" description="Disordered" evidence="10">
    <location>
        <begin position="104"/>
        <end position="152"/>
    </location>
</feature>
<evidence type="ECO:0000259" key="12">
    <source>
        <dbReference type="PROSITE" id="PS50011"/>
    </source>
</evidence>
<keyword evidence="3" id="KW-0808">Transferase</keyword>
<comment type="catalytic activity">
    <reaction evidence="8">
        <text>L-threonyl-[protein] + ATP = O-phospho-L-threonyl-[protein] + ADP + H(+)</text>
        <dbReference type="Rhea" id="RHEA:46608"/>
        <dbReference type="Rhea" id="RHEA-COMP:11060"/>
        <dbReference type="Rhea" id="RHEA-COMP:11605"/>
        <dbReference type="ChEBI" id="CHEBI:15378"/>
        <dbReference type="ChEBI" id="CHEBI:30013"/>
        <dbReference type="ChEBI" id="CHEBI:30616"/>
        <dbReference type="ChEBI" id="CHEBI:61977"/>
        <dbReference type="ChEBI" id="CHEBI:456216"/>
        <dbReference type="EC" id="2.7.11.1"/>
    </reaction>
</comment>
<dbReference type="Gene3D" id="1.10.510.10">
    <property type="entry name" value="Transferase(Phosphotransferase) domain 1"/>
    <property type="match status" value="1"/>
</dbReference>
<dbReference type="GO" id="GO:0004674">
    <property type="term" value="F:protein serine/threonine kinase activity"/>
    <property type="evidence" value="ECO:0007669"/>
    <property type="project" value="UniProtKB-KW"/>
</dbReference>
<feature type="compositionally biased region" description="Low complexity" evidence="10">
    <location>
        <begin position="105"/>
        <end position="114"/>
    </location>
</feature>
<reference evidence="13" key="1">
    <citation type="submission" date="2015-06" db="EMBL/GenBank/DDBJ databases">
        <authorList>
            <person name="Nguyen H."/>
        </authorList>
    </citation>
    <scope>NUCLEOTIDE SEQUENCE</scope>
    <source>
        <strain evidence="13">DAOM 180753</strain>
    </source>
</reference>
<protein>
    <recommendedName>
        <fullName evidence="1">non-specific serine/threonine protein kinase</fullName>
        <ecNumber evidence="1">2.7.11.1</ecNumber>
    </recommendedName>
</protein>
<keyword evidence="4" id="KW-0547">Nucleotide-binding</keyword>
<dbReference type="CDD" id="cd00180">
    <property type="entry name" value="PKc"/>
    <property type="match status" value="1"/>
</dbReference>
<sequence>MAACIVSSFPHIDARMPVDMSMVPYNGGNSDVVLRHNDSVVVFDRDSQQLVLRNTSDEDIDNLELANCPFCRRSMRDNNRERHCGDTEPEGEFINPNYFRMLNNSVPSSATSSRPPSPSHRLVQPALPRGPTNNNRPVQPASSQQPSPQGISSAAFSPDYFKRFFVEEQVLGKGGKGVVLLVKHVLDSVSLGHYACKRVPVGDDHEWLEKVLGEVQLLQHLSHQNLVSYRHVWLENAKISTFGPSVPCAFILQQYCNAGDLHDYICGSVQIPTTAQQLKDRLRRKSKGEPEPRTQLGGARTLQLDEIYSFFRDITSGLRYLHANGYIHRDLKPHNCLLHETGDGIRVLVSDFGEVQSQNAMRKSTGATGTLSYCAPEVLRQQYIDGPFGNFTFKSDIFSLGMILYFLCFAALPYANADIINEEKEDLDQLRAEITSWAGFDHARAIRSDLPDKLYKFLERLLSVDSSRRPSADEVLNGIQVGANSNENFRFRKASSGSSGSSDLPGARIRPLDSQQPSVERALSPTKSLRRNPASFRRDSVPDSSHFRGNTAPVSDTHPEGPSVSPDQELIVRRRYSTSPPSSPAQHPHESSSPVDPQPHPQPIPQDHLLPPPPSRFPILNSLESLNPFPCSSVLQLSLFFVKITSLLHPCSPLAVNPWILYPLLLSAAFTLTARSIQTQTLAVFLHLMVVGLGFRLGALCIWRRNPEMTL</sequence>
<dbReference type="InterPro" id="IPR000719">
    <property type="entry name" value="Prot_kinase_dom"/>
</dbReference>
<dbReference type="InterPro" id="IPR050339">
    <property type="entry name" value="CC_SR_Kinase"/>
</dbReference>
<evidence type="ECO:0000256" key="2">
    <source>
        <dbReference type="ARBA" id="ARBA00022527"/>
    </source>
</evidence>
<dbReference type="SMART" id="SM00220">
    <property type="entry name" value="S_TKc"/>
    <property type="match status" value="1"/>
</dbReference>
<proteinExistence type="inferred from homology"/>
<keyword evidence="5" id="KW-0418">Kinase</keyword>
<dbReference type="PROSITE" id="PS50011">
    <property type="entry name" value="PROTEIN_KINASE_DOM"/>
    <property type="match status" value="1"/>
</dbReference>
<dbReference type="PROSITE" id="PS00108">
    <property type="entry name" value="PROTEIN_KINASE_ST"/>
    <property type="match status" value="1"/>
</dbReference>
<evidence type="ECO:0000256" key="3">
    <source>
        <dbReference type="ARBA" id="ARBA00022679"/>
    </source>
</evidence>
<keyword evidence="11" id="KW-0472">Membrane</keyword>
<dbReference type="InterPro" id="IPR011009">
    <property type="entry name" value="Kinase-like_dom_sf"/>
</dbReference>
<evidence type="ECO:0000256" key="6">
    <source>
        <dbReference type="ARBA" id="ARBA00022840"/>
    </source>
</evidence>
<keyword evidence="11" id="KW-1133">Transmembrane helix</keyword>
<evidence type="ECO:0000256" key="5">
    <source>
        <dbReference type="ARBA" id="ARBA00022777"/>
    </source>
</evidence>
<comment type="similarity">
    <text evidence="7">Belongs to the protein kinase superfamily. Ser/Thr protein kinase family. GCN2 subfamily.</text>
</comment>
<feature type="domain" description="Protein kinase" evidence="12">
    <location>
        <begin position="165"/>
        <end position="489"/>
    </location>
</feature>
<keyword evidence="6" id="KW-0067">ATP-binding</keyword>
<dbReference type="EC" id="2.7.11.1" evidence="1"/>
<feature type="compositionally biased region" description="Low complexity" evidence="10">
    <location>
        <begin position="137"/>
        <end position="152"/>
    </location>
</feature>
<dbReference type="FunFam" id="3.30.200.20:FF:000306">
    <property type="entry name" value="IKS protein kinase"/>
    <property type="match status" value="1"/>
</dbReference>